<organism evidence="1 2">
    <name type="scientific">Paenibacillus lutrae</name>
    <dbReference type="NCBI Taxonomy" id="2078573"/>
    <lineage>
        <taxon>Bacteria</taxon>
        <taxon>Bacillati</taxon>
        <taxon>Bacillota</taxon>
        <taxon>Bacilli</taxon>
        <taxon>Bacillales</taxon>
        <taxon>Paenibacillaceae</taxon>
        <taxon>Paenibacillus</taxon>
    </lineage>
</organism>
<proteinExistence type="predicted"/>
<dbReference type="Proteomes" id="UP000490800">
    <property type="component" value="Unassembled WGS sequence"/>
</dbReference>
<dbReference type="EMBL" id="RHLK01000006">
    <property type="protein sequence ID" value="MVP00384.1"/>
    <property type="molecule type" value="Genomic_DNA"/>
</dbReference>
<keyword evidence="2" id="KW-1185">Reference proteome</keyword>
<gene>
    <name evidence="1" type="ORF">EDM21_12760</name>
</gene>
<evidence type="ECO:0000313" key="2">
    <source>
        <dbReference type="Proteomes" id="UP000490800"/>
    </source>
</evidence>
<accession>A0A7X3JZP0</accession>
<dbReference type="AlphaFoldDB" id="A0A7X3JZP0"/>
<sequence>MRSKTRCVIQRKGTDAYLNRRGDGLTGDLFAAIRFPSLEECSEWLLNCIYAPEDTENYECVEVEISIQIKQEV</sequence>
<comment type="caution">
    <text evidence="1">The sequence shown here is derived from an EMBL/GenBank/DDBJ whole genome shotgun (WGS) entry which is preliminary data.</text>
</comment>
<name>A0A7X3JZP0_9BACL</name>
<evidence type="ECO:0000313" key="1">
    <source>
        <dbReference type="EMBL" id="MVP00384.1"/>
    </source>
</evidence>
<dbReference type="RefSeq" id="WP_157336011.1">
    <property type="nucleotide sequence ID" value="NZ_RHLK01000006.1"/>
</dbReference>
<protein>
    <submittedName>
        <fullName evidence="1">Uncharacterized protein</fullName>
    </submittedName>
</protein>
<reference evidence="1 2" key="1">
    <citation type="journal article" date="2019" name="Microorganisms">
        <title>Paenibacillus lutrae sp. nov., A Chitinolytic Species Isolated from A River Otter in Castril Natural Park, Granada, Spain.</title>
        <authorList>
            <person name="Rodriguez M."/>
            <person name="Reina J.C."/>
            <person name="Bejar V."/>
            <person name="Llamas I."/>
        </authorList>
    </citation>
    <scope>NUCLEOTIDE SEQUENCE [LARGE SCALE GENOMIC DNA]</scope>
    <source>
        <strain evidence="1 2">N10</strain>
    </source>
</reference>